<feature type="domain" description="Enolase N-terminal" evidence="12">
    <location>
        <begin position="6"/>
        <end position="135"/>
    </location>
</feature>
<dbReference type="Proteomes" id="UP001237448">
    <property type="component" value="Unassembled WGS sequence"/>
</dbReference>
<dbReference type="Pfam" id="PF03952">
    <property type="entry name" value="Enolase_N"/>
    <property type="match status" value="1"/>
</dbReference>
<dbReference type="SFLD" id="SFLDF00002">
    <property type="entry name" value="enolase"/>
    <property type="match status" value="1"/>
</dbReference>
<evidence type="ECO:0000313" key="13">
    <source>
        <dbReference type="EMBL" id="MDQ0395007.1"/>
    </source>
</evidence>
<comment type="subcellular location">
    <subcellularLocation>
        <location evidence="10">Cytoplasm</location>
    </subcellularLocation>
    <subcellularLocation>
        <location evidence="10">Secreted</location>
    </subcellularLocation>
    <subcellularLocation>
        <location evidence="10">Cell surface</location>
    </subcellularLocation>
    <text evidence="10">Fractions of enolase are present in both the cytoplasm and on the cell surface.</text>
</comment>
<name>A0ABU0FK72_9HYPH</name>
<dbReference type="PIRSF" id="PIRSF001400">
    <property type="entry name" value="Enolase"/>
    <property type="match status" value="1"/>
</dbReference>
<dbReference type="InterPro" id="IPR000941">
    <property type="entry name" value="Enolase"/>
</dbReference>
<dbReference type="EMBL" id="JAUSVK010000001">
    <property type="protein sequence ID" value="MDQ0395007.1"/>
    <property type="molecule type" value="Genomic_DNA"/>
</dbReference>
<dbReference type="EC" id="4.2.1.11" evidence="3 10"/>
<evidence type="ECO:0000256" key="4">
    <source>
        <dbReference type="ARBA" id="ARBA00017068"/>
    </source>
</evidence>
<dbReference type="SUPFAM" id="SSF54826">
    <property type="entry name" value="Enolase N-terminal domain-like"/>
    <property type="match status" value="1"/>
</dbReference>
<proteinExistence type="inferred from homology"/>
<dbReference type="PRINTS" id="PR00148">
    <property type="entry name" value="ENOLASE"/>
</dbReference>
<keyword evidence="8 10" id="KW-0456">Lyase</keyword>
<dbReference type="RefSeq" id="WP_307433133.1">
    <property type="nucleotide sequence ID" value="NZ_JAUSVK010000001.1"/>
</dbReference>
<keyword evidence="7 10" id="KW-0324">Glycolysis</keyword>
<evidence type="ECO:0000256" key="3">
    <source>
        <dbReference type="ARBA" id="ARBA00012058"/>
    </source>
</evidence>
<keyword evidence="10" id="KW-0963">Cytoplasm</keyword>
<dbReference type="Gene3D" id="3.30.390.10">
    <property type="entry name" value="Enolase-like, N-terminal domain"/>
    <property type="match status" value="1"/>
</dbReference>
<evidence type="ECO:0000256" key="7">
    <source>
        <dbReference type="ARBA" id="ARBA00023152"/>
    </source>
</evidence>
<dbReference type="InterPro" id="IPR020810">
    <property type="entry name" value="Enolase_C"/>
</dbReference>
<evidence type="ECO:0000256" key="2">
    <source>
        <dbReference type="ARBA" id="ARBA00009604"/>
    </source>
</evidence>
<evidence type="ECO:0000256" key="8">
    <source>
        <dbReference type="ARBA" id="ARBA00023239"/>
    </source>
</evidence>
<comment type="similarity">
    <text evidence="2 10">Belongs to the enolase family.</text>
</comment>
<dbReference type="SUPFAM" id="SSF51604">
    <property type="entry name" value="Enolase C-terminal domain-like"/>
    <property type="match status" value="1"/>
</dbReference>
<comment type="cofactor">
    <cofactor evidence="10">
        <name>Mg(2+)</name>
        <dbReference type="ChEBI" id="CHEBI:18420"/>
    </cofactor>
    <text evidence="10">Binds a second Mg(2+) ion via substrate during catalysis.</text>
</comment>
<feature type="binding site" evidence="10">
    <location>
        <position position="367"/>
    </location>
    <ligand>
        <name>(2R)-2-phosphoglycerate</name>
        <dbReference type="ChEBI" id="CHEBI:58289"/>
    </ligand>
</feature>
<reference evidence="13 14" key="1">
    <citation type="submission" date="2023-07" db="EMBL/GenBank/DDBJ databases">
        <title>Genomic Encyclopedia of Type Strains, Phase IV (KMG-IV): sequencing the most valuable type-strain genomes for metagenomic binning, comparative biology and taxonomic classification.</title>
        <authorList>
            <person name="Goeker M."/>
        </authorList>
    </citation>
    <scope>NUCLEOTIDE SEQUENCE [LARGE SCALE GENOMIC DNA]</scope>
    <source>
        <strain evidence="13 14">DSM 5896</strain>
    </source>
</reference>
<evidence type="ECO:0000256" key="1">
    <source>
        <dbReference type="ARBA" id="ARBA00005031"/>
    </source>
</evidence>
<dbReference type="InterPro" id="IPR036849">
    <property type="entry name" value="Enolase-like_C_sf"/>
</dbReference>
<dbReference type="Gene3D" id="3.20.20.120">
    <property type="entry name" value="Enolase-like C-terminal domain"/>
    <property type="match status" value="1"/>
</dbReference>
<evidence type="ECO:0000313" key="14">
    <source>
        <dbReference type="Proteomes" id="UP001237448"/>
    </source>
</evidence>
<comment type="caution">
    <text evidence="13">The sequence shown here is derived from an EMBL/GenBank/DDBJ whole genome shotgun (WGS) entry which is preliminary data.</text>
</comment>
<feature type="binding site" evidence="10">
    <location>
        <position position="338"/>
    </location>
    <ligand>
        <name>(2R)-2-phosphoglycerate</name>
        <dbReference type="ChEBI" id="CHEBI:58289"/>
    </ligand>
</feature>
<accession>A0ABU0FK72</accession>
<dbReference type="SFLD" id="SFLDS00001">
    <property type="entry name" value="Enolase"/>
    <property type="match status" value="1"/>
</dbReference>
<dbReference type="InterPro" id="IPR020811">
    <property type="entry name" value="Enolase_N"/>
</dbReference>
<gene>
    <name evidence="10" type="primary">eno</name>
    <name evidence="13" type="ORF">J3R73_004799</name>
</gene>
<sequence>MTDPVILTVHARRIWDSRGRPTVEAEVLLSDGTLARGIAPAGASRGSREAVDRRDGGPRLGGFDVQDALASVRDEIAPMLAGRDPFDQAAIDFALVALDGTPNKRRLGGNTTVAVSLAVLHAAAASRGLALWRYLAEDEPVTIPLPEIQIFGGGVHAGRRTDIQDFMVMAPKAGSFAEALEITAEVYRAAGAIMAERGLLQGVADEGGWWPAFSSNEQALDTLVMAIERAGYVPRDDVAISLDVAASEFGRDGRYRLGLEGREFDRDAMADYLLGWCERYPILSIEDPFSEDDAEGLKRFTAAVGDSIQVIGDDFLVTNAALVEQAAAEQTVNAVLVKVNQAGTVTEAKAACEAGRRAGFGTIVSARSGETEDVAIAHLAVGWNAGQLKVGSFARSERMAKWNEVLRIEEALGAKARFAGLDAMPFRRRPAA</sequence>
<dbReference type="HAMAP" id="MF_00318">
    <property type="entry name" value="Enolase"/>
    <property type="match status" value="1"/>
</dbReference>
<keyword evidence="5 10" id="KW-0964">Secreted</keyword>
<feature type="binding site" evidence="10">
    <location>
        <position position="389"/>
    </location>
    <ligand>
        <name>(2R)-2-phosphoglycerate</name>
        <dbReference type="ChEBI" id="CHEBI:58289"/>
    </ligand>
</feature>
<feature type="binding site" evidence="10">
    <location>
        <position position="368"/>
    </location>
    <ligand>
        <name>(2R)-2-phosphoglycerate</name>
        <dbReference type="ChEBI" id="CHEBI:58289"/>
    </ligand>
</feature>
<evidence type="ECO:0000256" key="5">
    <source>
        <dbReference type="ARBA" id="ARBA00022525"/>
    </source>
</evidence>
<dbReference type="SMART" id="SM01192">
    <property type="entry name" value="Enolase_C"/>
    <property type="match status" value="1"/>
</dbReference>
<dbReference type="SFLD" id="SFLDG00178">
    <property type="entry name" value="enolase"/>
    <property type="match status" value="1"/>
</dbReference>
<feature type="active site" description="Proton donor" evidence="10">
    <location>
        <position position="206"/>
    </location>
</feature>
<dbReference type="CDD" id="cd03313">
    <property type="entry name" value="enolase"/>
    <property type="match status" value="1"/>
</dbReference>
<feature type="binding site" evidence="10">
    <location>
        <position position="243"/>
    </location>
    <ligand>
        <name>Mg(2+)</name>
        <dbReference type="ChEBI" id="CHEBI:18420"/>
    </ligand>
</feature>
<feature type="domain" description="Enolase C-terminal TIM barrel" evidence="11">
    <location>
        <begin position="140"/>
        <end position="426"/>
    </location>
</feature>
<evidence type="ECO:0000256" key="6">
    <source>
        <dbReference type="ARBA" id="ARBA00022842"/>
    </source>
</evidence>
<dbReference type="Pfam" id="PF00113">
    <property type="entry name" value="Enolase_C"/>
    <property type="match status" value="1"/>
</dbReference>
<keyword evidence="10" id="KW-0479">Metal-binding</keyword>
<evidence type="ECO:0000256" key="9">
    <source>
        <dbReference type="ARBA" id="ARBA00045763"/>
    </source>
</evidence>
<comment type="function">
    <text evidence="9 10">Catalyzes the reversible conversion of 2-phosphoglycerate (2-PG) into phosphoenolpyruvate (PEP). It is essential for the degradation of carbohydrates via glycolysis.</text>
</comment>
<evidence type="ECO:0000259" key="11">
    <source>
        <dbReference type="SMART" id="SM01192"/>
    </source>
</evidence>
<dbReference type="GO" id="GO:0004634">
    <property type="term" value="F:phosphopyruvate hydratase activity"/>
    <property type="evidence" value="ECO:0007669"/>
    <property type="project" value="UniProtKB-EC"/>
</dbReference>
<keyword evidence="14" id="KW-1185">Reference proteome</keyword>
<comment type="catalytic activity">
    <reaction evidence="10">
        <text>(2R)-2-phosphoglycerate = phosphoenolpyruvate + H2O</text>
        <dbReference type="Rhea" id="RHEA:10164"/>
        <dbReference type="ChEBI" id="CHEBI:15377"/>
        <dbReference type="ChEBI" id="CHEBI:58289"/>
        <dbReference type="ChEBI" id="CHEBI:58702"/>
        <dbReference type="EC" id="4.2.1.11"/>
    </reaction>
</comment>
<comment type="pathway">
    <text evidence="1 10">Carbohydrate degradation; glycolysis; pyruvate from D-glyceraldehyde 3-phosphate: step 4/5.</text>
</comment>
<dbReference type="PANTHER" id="PTHR11902:SF1">
    <property type="entry name" value="ENOLASE"/>
    <property type="match status" value="1"/>
</dbReference>
<feature type="binding site" evidence="10">
    <location>
        <position position="313"/>
    </location>
    <ligand>
        <name>Mg(2+)</name>
        <dbReference type="ChEBI" id="CHEBI:18420"/>
    </ligand>
</feature>
<dbReference type="PANTHER" id="PTHR11902">
    <property type="entry name" value="ENOLASE"/>
    <property type="match status" value="1"/>
</dbReference>
<evidence type="ECO:0000256" key="10">
    <source>
        <dbReference type="HAMAP-Rule" id="MF_00318"/>
    </source>
</evidence>
<organism evidence="13 14">
    <name type="scientific">Labrys monachus</name>
    <dbReference type="NCBI Taxonomy" id="217067"/>
    <lineage>
        <taxon>Bacteria</taxon>
        <taxon>Pseudomonadati</taxon>
        <taxon>Pseudomonadota</taxon>
        <taxon>Alphaproteobacteria</taxon>
        <taxon>Hyphomicrobiales</taxon>
        <taxon>Xanthobacteraceae</taxon>
        <taxon>Labrys</taxon>
    </lineage>
</organism>
<evidence type="ECO:0000259" key="12">
    <source>
        <dbReference type="SMART" id="SM01193"/>
    </source>
</evidence>
<feature type="binding site" evidence="10">
    <location>
        <position position="164"/>
    </location>
    <ligand>
        <name>(2R)-2-phosphoglycerate</name>
        <dbReference type="ChEBI" id="CHEBI:58289"/>
    </ligand>
</feature>
<dbReference type="InterPro" id="IPR029017">
    <property type="entry name" value="Enolase-like_N"/>
</dbReference>
<dbReference type="NCBIfam" id="TIGR01060">
    <property type="entry name" value="eno"/>
    <property type="match status" value="1"/>
</dbReference>
<dbReference type="SMART" id="SM01193">
    <property type="entry name" value="Enolase_N"/>
    <property type="match status" value="1"/>
</dbReference>
<protein>
    <recommendedName>
        <fullName evidence="4 10">Enolase</fullName>
        <ecNumber evidence="3 10">4.2.1.11</ecNumber>
    </recommendedName>
    <alternativeName>
        <fullName evidence="10">2-phospho-D-glycerate hydro-lyase</fullName>
    </alternativeName>
    <alternativeName>
        <fullName evidence="10">2-phosphoglycerate dehydratase</fullName>
    </alternativeName>
</protein>
<feature type="binding site" evidence="10">
    <location>
        <position position="286"/>
    </location>
    <ligand>
        <name>Mg(2+)</name>
        <dbReference type="ChEBI" id="CHEBI:18420"/>
    </ligand>
</feature>
<keyword evidence="6 10" id="KW-0460">Magnesium</keyword>
<feature type="active site" description="Proton acceptor" evidence="10">
    <location>
        <position position="338"/>
    </location>
</feature>